<dbReference type="GO" id="GO:0042121">
    <property type="term" value="P:alginic acid biosynthetic process"/>
    <property type="evidence" value="ECO:0007669"/>
    <property type="project" value="UniProtKB-UniPathway"/>
</dbReference>
<keyword evidence="5" id="KW-0574">Periplasm</keyword>
<comment type="caution">
    <text evidence="9">The sequence shown here is derived from an EMBL/GenBank/DDBJ whole genome shotgun (WGS) entry which is preliminary data.</text>
</comment>
<feature type="transmembrane region" description="Helical" evidence="7">
    <location>
        <begin position="12"/>
        <end position="34"/>
    </location>
</feature>
<dbReference type="EMBL" id="ADKX01000001">
    <property type="protein sequence ID" value="EFW06677.1"/>
    <property type="molecule type" value="Genomic_DNA"/>
</dbReference>
<keyword evidence="3" id="KW-0808">Transferase</keyword>
<evidence type="ECO:0000256" key="6">
    <source>
        <dbReference type="ARBA" id="ARBA00022841"/>
    </source>
</evidence>
<dbReference type="Pfam" id="PF16822">
    <property type="entry name" value="ALGX"/>
    <property type="match status" value="1"/>
</dbReference>
<dbReference type="GO" id="GO:0042597">
    <property type="term" value="C:periplasmic space"/>
    <property type="evidence" value="ECO:0007669"/>
    <property type="project" value="UniProtKB-SubCell"/>
</dbReference>
<dbReference type="GeneID" id="78229361"/>
<dbReference type="GO" id="GO:0016740">
    <property type="term" value="F:transferase activity"/>
    <property type="evidence" value="ECO:0007669"/>
    <property type="project" value="UniProtKB-KW"/>
</dbReference>
<reference evidence="9 10" key="1">
    <citation type="submission" date="2010-12" db="EMBL/GenBank/DDBJ databases">
        <title>The Genome Sequence of Coprobacillus sp. strain 29_1.</title>
        <authorList>
            <consortium name="The Broad Institute Genome Sequencing Platform"/>
            <person name="Earl A."/>
            <person name="Ward D."/>
            <person name="Feldgarden M."/>
            <person name="Gevers D."/>
            <person name="Daigneault M."/>
            <person name="Sibley C.D."/>
            <person name="White A."/>
            <person name="Strauss J."/>
            <person name="Allen-Vercoe E."/>
            <person name="Young S.K."/>
            <person name="Zeng Q."/>
            <person name="Gargeya S."/>
            <person name="Fitzgerald M."/>
            <person name="Haas B."/>
            <person name="Abouelleil A."/>
            <person name="Alvarado L."/>
            <person name="Arachchi H.M."/>
            <person name="Berlin A."/>
            <person name="Brown A."/>
            <person name="Chapman S.B."/>
            <person name="Chen Z."/>
            <person name="Dunbar C."/>
            <person name="Freedman E."/>
            <person name="Gearin G."/>
            <person name="Gellesch M."/>
            <person name="Goldberg J."/>
            <person name="Griggs A."/>
            <person name="Gujja S."/>
            <person name="Heilman E."/>
            <person name="Heiman D."/>
            <person name="Howarth C."/>
            <person name="Larson L."/>
            <person name="Lui A."/>
            <person name="MacDonald P.J.P."/>
            <person name="Mehta T."/>
            <person name="Montmayeur A."/>
            <person name="Murphy C."/>
            <person name="Neiman D."/>
            <person name="Pearson M."/>
            <person name="Priest M."/>
            <person name="Roberts A."/>
            <person name="Saif S."/>
            <person name="Shea T."/>
            <person name="Shenoy N."/>
            <person name="Sisk P."/>
            <person name="Stolte C."/>
            <person name="Sykes S."/>
            <person name="White J."/>
            <person name="Yandava C."/>
            <person name="Nusbaum C."/>
            <person name="Birren B."/>
        </authorList>
    </citation>
    <scope>NUCLEOTIDE SEQUENCE [LARGE SCALE GENOMIC DNA]</scope>
    <source>
        <strain evidence="9 10">29_1</strain>
    </source>
</reference>
<keyword evidence="7" id="KW-1133">Transmembrane helix</keyword>
<keyword evidence="4" id="KW-0732">Signal</keyword>
<gene>
    <name evidence="9" type="ORF">HMPREF9488_00214</name>
</gene>
<dbReference type="HOGENOM" id="CLU_049313_0_0_9"/>
<dbReference type="InterPro" id="IPR031811">
    <property type="entry name" value="ALGX/ALGJ_SGNH-like"/>
</dbReference>
<evidence type="ECO:0000313" key="10">
    <source>
        <dbReference type="Proteomes" id="UP000003157"/>
    </source>
</evidence>
<evidence type="ECO:0000256" key="1">
    <source>
        <dbReference type="ARBA" id="ARBA00004418"/>
    </source>
</evidence>
<keyword evidence="6" id="KW-0016">Alginate biosynthesis</keyword>
<evidence type="ECO:0000256" key="7">
    <source>
        <dbReference type="SAM" id="Phobius"/>
    </source>
</evidence>
<keyword evidence="7" id="KW-0812">Transmembrane</keyword>
<keyword evidence="7" id="KW-0472">Membrane</keyword>
<sequence>MKQFFIKKEITAVIFIISLVTFSVINCIYSWPFLKEELTSTISTQDIETKMNNDLYQKNSYIESYGFIQSVLGKREFNNFEVIKGTDNMLYLTSQQTKPRDTSIIVERMKRLQDAVENNNGQLVTLVPPDKYLEGKSASLDGYPSSFNNETADRYVQGLKDKGIEVLDYREYFQKSSLSIQDIFYQTDHHWKIESAFLATHELINYLNEKDSLNLDPEYYYRDINNYNQMTYKKSYIGSLGRKTGKLYSGVEDFTLIYPKYETSFVYDMNHYGQTTHREGRMDDTLINPSYFVNIRKDYLSPQYDFYAAYLDYNCSYAKIVNNNNPTGLKVAFYKDSYSLPLITFFSQVCSEIEIIDPRYYDGNIDKYFHENAFDYVFVSISPDLIYEDSFLFYQE</sequence>
<proteinExistence type="predicted"/>
<accession>E7G626</accession>
<feature type="domain" description="AlgX/AlgJ SGNH hydrolase-like" evidence="8">
    <location>
        <begin position="82"/>
        <end position="214"/>
    </location>
</feature>
<dbReference type="AlphaFoldDB" id="E7G626"/>
<evidence type="ECO:0000259" key="8">
    <source>
        <dbReference type="Pfam" id="PF16822"/>
    </source>
</evidence>
<organism evidence="9 10">
    <name type="scientific">Coprobacillus cateniformis</name>
    <dbReference type="NCBI Taxonomy" id="100884"/>
    <lineage>
        <taxon>Bacteria</taxon>
        <taxon>Bacillati</taxon>
        <taxon>Bacillota</taxon>
        <taxon>Erysipelotrichia</taxon>
        <taxon>Erysipelotrichales</taxon>
        <taxon>Coprobacillaceae</taxon>
        <taxon>Coprobacillus</taxon>
    </lineage>
</organism>
<evidence type="ECO:0000313" key="9">
    <source>
        <dbReference type="EMBL" id="EFW06677.1"/>
    </source>
</evidence>
<evidence type="ECO:0000256" key="4">
    <source>
        <dbReference type="ARBA" id="ARBA00022729"/>
    </source>
</evidence>
<comment type="subcellular location">
    <subcellularLocation>
        <location evidence="1">Periplasm</location>
    </subcellularLocation>
</comment>
<name>E7G626_9FIRM</name>
<evidence type="ECO:0000256" key="5">
    <source>
        <dbReference type="ARBA" id="ARBA00022764"/>
    </source>
</evidence>
<dbReference type="eggNOG" id="ENOG502ZAW2">
    <property type="taxonomic scope" value="Bacteria"/>
</dbReference>
<evidence type="ECO:0000256" key="2">
    <source>
        <dbReference type="ARBA" id="ARBA00005182"/>
    </source>
</evidence>
<evidence type="ECO:0000256" key="3">
    <source>
        <dbReference type="ARBA" id="ARBA00022679"/>
    </source>
</evidence>
<dbReference type="UniPathway" id="UPA00286"/>
<keyword evidence="10" id="KW-1185">Reference proteome</keyword>
<comment type="pathway">
    <text evidence="2">Glycan biosynthesis; alginate biosynthesis.</text>
</comment>
<dbReference type="Proteomes" id="UP000003157">
    <property type="component" value="Unassembled WGS sequence"/>
</dbReference>
<dbReference type="RefSeq" id="WP_008787342.1">
    <property type="nucleotide sequence ID" value="NZ_AKCB01000001.1"/>
</dbReference>
<protein>
    <recommendedName>
        <fullName evidence="8">AlgX/AlgJ SGNH hydrolase-like domain-containing protein</fullName>
    </recommendedName>
</protein>
<dbReference type="OrthoDB" id="175771at2"/>
<dbReference type="STRING" id="100884.GCA_000269565_01486"/>